<evidence type="ECO:0000313" key="3">
    <source>
        <dbReference type="Proteomes" id="UP000240493"/>
    </source>
</evidence>
<feature type="compositionally biased region" description="Low complexity" evidence="1">
    <location>
        <begin position="8"/>
        <end position="19"/>
    </location>
</feature>
<proteinExistence type="predicted"/>
<reference evidence="2 3" key="1">
    <citation type="submission" date="2016-07" db="EMBL/GenBank/DDBJ databases">
        <title>Multiple horizontal gene transfer events from other fungi enriched the ability of initially mycotrophic Trichoderma (Ascomycota) to feed on dead plant biomass.</title>
        <authorList>
            <consortium name="DOE Joint Genome Institute"/>
            <person name="Aerts A."/>
            <person name="Atanasova L."/>
            <person name="Chenthamara K."/>
            <person name="Zhang J."/>
            <person name="Grujic M."/>
            <person name="Henrissat B."/>
            <person name="Kuo A."/>
            <person name="Salamov A."/>
            <person name="Lipzen A."/>
            <person name="Labutti K."/>
            <person name="Barry K."/>
            <person name="Miao Y."/>
            <person name="Rahimi M.J."/>
            <person name="Shen Q."/>
            <person name="Grigoriev I.V."/>
            <person name="Kubicek C.P."/>
            <person name="Druzhinina I.S."/>
        </authorList>
    </citation>
    <scope>NUCLEOTIDE SEQUENCE [LARGE SCALE GENOMIC DNA]</scope>
    <source>
        <strain evidence="2 3">CBS 433.97</strain>
    </source>
</reference>
<feature type="region of interest" description="Disordered" evidence="1">
    <location>
        <begin position="1"/>
        <end position="22"/>
    </location>
</feature>
<accession>A0A2T3Z807</accession>
<gene>
    <name evidence="2" type="ORF">M441DRAFT_414780</name>
</gene>
<sequence length="161" mass="17778">MNGQYTASSQLSQPQRQRQTATTCDKFTSSASCLSLTQSLPAGFSSRMGSHCSRRSVKATRPPIKTKHGHCLLTAMTHIATVLIPIYTHNAFKPPKQPLARVQIPHFIPSTVVGVLYSVPSQFLWDPIEFAFRMKPSLFLSLHASFRFLGSLFRCHAAGAC</sequence>
<evidence type="ECO:0000256" key="1">
    <source>
        <dbReference type="SAM" id="MobiDB-lite"/>
    </source>
</evidence>
<keyword evidence="3" id="KW-1185">Reference proteome</keyword>
<evidence type="ECO:0000313" key="2">
    <source>
        <dbReference type="EMBL" id="PTB40915.1"/>
    </source>
</evidence>
<name>A0A2T3Z807_TRIA4</name>
<dbReference type="Proteomes" id="UP000240493">
    <property type="component" value="Unassembled WGS sequence"/>
</dbReference>
<dbReference type="EMBL" id="KZ679262">
    <property type="protein sequence ID" value="PTB40915.1"/>
    <property type="molecule type" value="Genomic_DNA"/>
</dbReference>
<protein>
    <submittedName>
        <fullName evidence="2">Uncharacterized protein</fullName>
    </submittedName>
</protein>
<organism evidence="2 3">
    <name type="scientific">Trichoderma asperellum (strain ATCC 204424 / CBS 433.97 / NBRC 101777)</name>
    <dbReference type="NCBI Taxonomy" id="1042311"/>
    <lineage>
        <taxon>Eukaryota</taxon>
        <taxon>Fungi</taxon>
        <taxon>Dikarya</taxon>
        <taxon>Ascomycota</taxon>
        <taxon>Pezizomycotina</taxon>
        <taxon>Sordariomycetes</taxon>
        <taxon>Hypocreomycetidae</taxon>
        <taxon>Hypocreales</taxon>
        <taxon>Hypocreaceae</taxon>
        <taxon>Trichoderma</taxon>
    </lineage>
</organism>
<dbReference type="AlphaFoldDB" id="A0A2T3Z807"/>